<accession>A0ABN2CAE4</accession>
<evidence type="ECO:0000313" key="2">
    <source>
        <dbReference type="Proteomes" id="UP001500363"/>
    </source>
</evidence>
<protein>
    <submittedName>
        <fullName evidence="1">Uncharacterized protein</fullName>
    </submittedName>
</protein>
<evidence type="ECO:0000313" key="1">
    <source>
        <dbReference type="EMBL" id="GAA1554328.1"/>
    </source>
</evidence>
<sequence length="64" mass="6694">MVAYVHWTGRIDFALQATDLTENPAVGVLANPVYGVNSSLGLPGALDLAGDLLALALEKVRSDI</sequence>
<comment type="caution">
    <text evidence="1">The sequence shown here is derived from an EMBL/GenBank/DDBJ whole genome shotgun (WGS) entry which is preliminary data.</text>
</comment>
<dbReference type="EMBL" id="BAAANC010000004">
    <property type="protein sequence ID" value="GAA1554328.1"/>
    <property type="molecule type" value="Genomic_DNA"/>
</dbReference>
<keyword evidence="2" id="KW-1185">Reference proteome</keyword>
<name>A0ABN2CAE4_9ACTN</name>
<organism evidence="1 2">
    <name type="scientific">Kribbella lupini</name>
    <dbReference type="NCBI Taxonomy" id="291602"/>
    <lineage>
        <taxon>Bacteria</taxon>
        <taxon>Bacillati</taxon>
        <taxon>Actinomycetota</taxon>
        <taxon>Actinomycetes</taxon>
        <taxon>Propionibacteriales</taxon>
        <taxon>Kribbellaceae</taxon>
        <taxon>Kribbella</taxon>
    </lineage>
</organism>
<dbReference type="Proteomes" id="UP001500363">
    <property type="component" value="Unassembled WGS sequence"/>
</dbReference>
<reference evidence="1 2" key="1">
    <citation type="journal article" date="2019" name="Int. J. Syst. Evol. Microbiol.">
        <title>The Global Catalogue of Microorganisms (GCM) 10K type strain sequencing project: providing services to taxonomists for standard genome sequencing and annotation.</title>
        <authorList>
            <consortium name="The Broad Institute Genomics Platform"/>
            <consortium name="The Broad Institute Genome Sequencing Center for Infectious Disease"/>
            <person name="Wu L."/>
            <person name="Ma J."/>
        </authorList>
    </citation>
    <scope>NUCLEOTIDE SEQUENCE [LARGE SCALE GENOMIC DNA]</scope>
    <source>
        <strain evidence="1 2">JCM 14303</strain>
    </source>
</reference>
<gene>
    <name evidence="1" type="ORF">GCM10009741_68520</name>
</gene>
<proteinExistence type="predicted"/>